<evidence type="ECO:0000256" key="9">
    <source>
        <dbReference type="ARBA" id="ARBA00048721"/>
    </source>
</evidence>
<keyword evidence="5 10" id="KW-0548">Nucleotidyltransferase</keyword>
<dbReference type="GO" id="GO:0005524">
    <property type="term" value="F:ATP binding"/>
    <property type="evidence" value="ECO:0007669"/>
    <property type="project" value="UniProtKB-KW"/>
</dbReference>
<evidence type="ECO:0000256" key="8">
    <source>
        <dbReference type="ARBA" id="ARBA00023027"/>
    </source>
</evidence>
<comment type="pathway">
    <text evidence="2 10">Cofactor biosynthesis; NAD(+) biosynthesis; deamido-NAD(+) from nicotinate D-ribonucleotide: step 1/1.</text>
</comment>
<accession>A0A430A1E8</accession>
<evidence type="ECO:0000313" key="12">
    <source>
        <dbReference type="EMBL" id="RSU00159.1"/>
    </source>
</evidence>
<evidence type="ECO:0000256" key="3">
    <source>
        <dbReference type="ARBA" id="ARBA00022642"/>
    </source>
</evidence>
<organism evidence="12 13">
    <name type="scientific">Vagococcus vulneris</name>
    <dbReference type="NCBI Taxonomy" id="1977869"/>
    <lineage>
        <taxon>Bacteria</taxon>
        <taxon>Bacillati</taxon>
        <taxon>Bacillota</taxon>
        <taxon>Bacilli</taxon>
        <taxon>Lactobacillales</taxon>
        <taxon>Enterococcaceae</taxon>
        <taxon>Vagococcus</taxon>
    </lineage>
</organism>
<evidence type="ECO:0000256" key="7">
    <source>
        <dbReference type="ARBA" id="ARBA00022840"/>
    </source>
</evidence>
<comment type="similarity">
    <text evidence="10">Belongs to the NadD family.</text>
</comment>
<dbReference type="UniPathway" id="UPA00253">
    <property type="reaction ID" value="UER00332"/>
</dbReference>
<dbReference type="NCBIfam" id="TIGR00125">
    <property type="entry name" value="cyt_tran_rel"/>
    <property type="match status" value="1"/>
</dbReference>
<dbReference type="AlphaFoldDB" id="A0A430A1E8"/>
<dbReference type="EC" id="2.7.7.18" evidence="10"/>
<dbReference type="NCBIfam" id="TIGR00482">
    <property type="entry name" value="nicotinate (nicotinamide) nucleotide adenylyltransferase"/>
    <property type="match status" value="1"/>
</dbReference>
<comment type="catalytic activity">
    <reaction evidence="9 10">
        <text>nicotinate beta-D-ribonucleotide + ATP + H(+) = deamido-NAD(+) + diphosphate</text>
        <dbReference type="Rhea" id="RHEA:22860"/>
        <dbReference type="ChEBI" id="CHEBI:15378"/>
        <dbReference type="ChEBI" id="CHEBI:30616"/>
        <dbReference type="ChEBI" id="CHEBI:33019"/>
        <dbReference type="ChEBI" id="CHEBI:57502"/>
        <dbReference type="ChEBI" id="CHEBI:58437"/>
        <dbReference type="EC" id="2.7.7.18"/>
    </reaction>
</comment>
<protein>
    <recommendedName>
        <fullName evidence="10">Probable nicotinate-nucleotide adenylyltransferase</fullName>
        <ecNumber evidence="10">2.7.7.18</ecNumber>
    </recommendedName>
    <alternativeName>
        <fullName evidence="10">Deamido-NAD(+) diphosphorylase</fullName>
    </alternativeName>
    <alternativeName>
        <fullName evidence="10">Deamido-NAD(+) pyrophosphorylase</fullName>
    </alternativeName>
    <alternativeName>
        <fullName evidence="10">Nicotinate mononucleotide adenylyltransferase</fullName>
        <shortName evidence="10">NaMN adenylyltransferase</shortName>
    </alternativeName>
</protein>
<evidence type="ECO:0000313" key="13">
    <source>
        <dbReference type="Proteomes" id="UP000287857"/>
    </source>
</evidence>
<dbReference type="Proteomes" id="UP000287857">
    <property type="component" value="Unassembled WGS sequence"/>
</dbReference>
<dbReference type="InterPro" id="IPR014729">
    <property type="entry name" value="Rossmann-like_a/b/a_fold"/>
</dbReference>
<comment type="function">
    <text evidence="1 10">Catalyzes the reversible adenylation of nicotinate mononucleotide (NaMN) to nicotinic acid adenine dinucleotide (NaAD).</text>
</comment>
<keyword evidence="7 10" id="KW-0067">ATP-binding</keyword>
<dbReference type="NCBIfam" id="NF000841">
    <property type="entry name" value="PRK00071.1-4"/>
    <property type="match status" value="1"/>
</dbReference>
<evidence type="ECO:0000256" key="5">
    <source>
        <dbReference type="ARBA" id="ARBA00022695"/>
    </source>
</evidence>
<feature type="domain" description="Cytidyltransferase-like" evidence="11">
    <location>
        <begin position="31"/>
        <end position="186"/>
    </location>
</feature>
<dbReference type="EMBL" id="NGJS01000002">
    <property type="protein sequence ID" value="RSU00159.1"/>
    <property type="molecule type" value="Genomic_DNA"/>
</dbReference>
<dbReference type="NCBIfam" id="NF000840">
    <property type="entry name" value="PRK00071.1-3"/>
    <property type="match status" value="1"/>
</dbReference>
<keyword evidence="4 10" id="KW-0808">Transferase</keyword>
<comment type="caution">
    <text evidence="12">The sequence shown here is derived from an EMBL/GenBank/DDBJ whole genome shotgun (WGS) entry which is preliminary data.</text>
</comment>
<dbReference type="Pfam" id="PF01467">
    <property type="entry name" value="CTP_transf_like"/>
    <property type="match status" value="1"/>
</dbReference>
<reference evidence="12 13" key="1">
    <citation type="submission" date="2017-05" db="EMBL/GenBank/DDBJ databases">
        <title>Vagococcus spp. assemblies.</title>
        <authorList>
            <person name="Gulvik C.A."/>
        </authorList>
    </citation>
    <scope>NUCLEOTIDE SEQUENCE [LARGE SCALE GENOMIC DNA]</scope>
    <source>
        <strain evidence="12 13">SS1995</strain>
    </source>
</reference>
<gene>
    <name evidence="10 12" type="primary">nadD</name>
    <name evidence="12" type="ORF">CBF37_02355</name>
</gene>
<keyword evidence="13" id="KW-1185">Reference proteome</keyword>
<keyword evidence="3 10" id="KW-0662">Pyridine nucleotide biosynthesis</keyword>
<dbReference type="InterPro" id="IPR005248">
    <property type="entry name" value="NadD/NMNAT"/>
</dbReference>
<keyword evidence="8 10" id="KW-0520">NAD</keyword>
<dbReference type="GO" id="GO:0009435">
    <property type="term" value="P:NAD+ biosynthetic process"/>
    <property type="evidence" value="ECO:0007669"/>
    <property type="project" value="UniProtKB-UniRule"/>
</dbReference>
<dbReference type="GO" id="GO:0004515">
    <property type="term" value="F:nicotinate-nucleotide adenylyltransferase activity"/>
    <property type="evidence" value="ECO:0007669"/>
    <property type="project" value="UniProtKB-UniRule"/>
</dbReference>
<dbReference type="PANTHER" id="PTHR39321:SF3">
    <property type="entry name" value="PHOSPHOPANTETHEINE ADENYLYLTRANSFERASE"/>
    <property type="match status" value="1"/>
</dbReference>
<dbReference type="SUPFAM" id="SSF52374">
    <property type="entry name" value="Nucleotidylyl transferase"/>
    <property type="match status" value="1"/>
</dbReference>
<dbReference type="InterPro" id="IPR004821">
    <property type="entry name" value="Cyt_trans-like"/>
</dbReference>
<sequence length="215" mass="24910">MFLKCKYQEFVLPKVHVTPQHKGKKKKSVGLLGGGFNPVHHGHLVIADQVSEQLHLDEFYLMPSFHSPHIDEKKVIDASHRVAMLDLAIEDNPTLKLELCEIDRQGKSYTYDTIKQLTEENPEVSYYFIIGGDMVDYLPKWYRIDELVSMVQFVGVNRSGYNIESNYPIIWVDVPLLDISSSMIRKKINQNGSIRYFTPDKVLDYIEKEGLYRND</sequence>
<proteinExistence type="inferred from homology"/>
<evidence type="ECO:0000256" key="1">
    <source>
        <dbReference type="ARBA" id="ARBA00002324"/>
    </source>
</evidence>
<dbReference type="CDD" id="cd02165">
    <property type="entry name" value="NMNAT"/>
    <property type="match status" value="1"/>
</dbReference>
<evidence type="ECO:0000256" key="6">
    <source>
        <dbReference type="ARBA" id="ARBA00022741"/>
    </source>
</evidence>
<evidence type="ECO:0000256" key="10">
    <source>
        <dbReference type="HAMAP-Rule" id="MF_00244"/>
    </source>
</evidence>
<keyword evidence="6 10" id="KW-0547">Nucleotide-binding</keyword>
<dbReference type="PANTHER" id="PTHR39321">
    <property type="entry name" value="NICOTINATE-NUCLEOTIDE ADENYLYLTRANSFERASE-RELATED"/>
    <property type="match status" value="1"/>
</dbReference>
<evidence type="ECO:0000256" key="2">
    <source>
        <dbReference type="ARBA" id="ARBA00005019"/>
    </source>
</evidence>
<evidence type="ECO:0000256" key="4">
    <source>
        <dbReference type="ARBA" id="ARBA00022679"/>
    </source>
</evidence>
<evidence type="ECO:0000259" key="11">
    <source>
        <dbReference type="Pfam" id="PF01467"/>
    </source>
</evidence>
<dbReference type="HAMAP" id="MF_00244">
    <property type="entry name" value="NaMN_adenylyltr"/>
    <property type="match status" value="1"/>
</dbReference>
<dbReference type="Gene3D" id="3.40.50.620">
    <property type="entry name" value="HUPs"/>
    <property type="match status" value="1"/>
</dbReference>
<name>A0A430A1E8_9ENTE</name>